<dbReference type="EMBL" id="CM044704">
    <property type="protein sequence ID" value="KAI5667751.1"/>
    <property type="molecule type" value="Genomic_DNA"/>
</dbReference>
<dbReference type="Proteomes" id="UP001060085">
    <property type="component" value="Linkage Group LG04"/>
</dbReference>
<evidence type="ECO:0000313" key="2">
    <source>
        <dbReference type="Proteomes" id="UP001060085"/>
    </source>
</evidence>
<name>A0ACC0B538_CATRO</name>
<accession>A0ACC0B538</accession>
<keyword evidence="2" id="KW-1185">Reference proteome</keyword>
<protein>
    <submittedName>
        <fullName evidence="1">Uncharacterized protein</fullName>
    </submittedName>
</protein>
<reference evidence="2" key="1">
    <citation type="journal article" date="2023" name="Nat. Plants">
        <title>Single-cell RNA sequencing provides a high-resolution roadmap for understanding the multicellular compartmentation of specialized metabolism.</title>
        <authorList>
            <person name="Sun S."/>
            <person name="Shen X."/>
            <person name="Li Y."/>
            <person name="Li Y."/>
            <person name="Wang S."/>
            <person name="Li R."/>
            <person name="Zhang H."/>
            <person name="Shen G."/>
            <person name="Guo B."/>
            <person name="Wei J."/>
            <person name="Xu J."/>
            <person name="St-Pierre B."/>
            <person name="Chen S."/>
            <person name="Sun C."/>
        </authorList>
    </citation>
    <scope>NUCLEOTIDE SEQUENCE [LARGE SCALE GENOMIC DNA]</scope>
</reference>
<organism evidence="1 2">
    <name type="scientific">Catharanthus roseus</name>
    <name type="common">Madagascar periwinkle</name>
    <name type="synonym">Vinca rosea</name>
    <dbReference type="NCBI Taxonomy" id="4058"/>
    <lineage>
        <taxon>Eukaryota</taxon>
        <taxon>Viridiplantae</taxon>
        <taxon>Streptophyta</taxon>
        <taxon>Embryophyta</taxon>
        <taxon>Tracheophyta</taxon>
        <taxon>Spermatophyta</taxon>
        <taxon>Magnoliopsida</taxon>
        <taxon>eudicotyledons</taxon>
        <taxon>Gunneridae</taxon>
        <taxon>Pentapetalae</taxon>
        <taxon>asterids</taxon>
        <taxon>lamiids</taxon>
        <taxon>Gentianales</taxon>
        <taxon>Apocynaceae</taxon>
        <taxon>Rauvolfioideae</taxon>
        <taxon>Vinceae</taxon>
        <taxon>Catharanthinae</taxon>
        <taxon>Catharanthus</taxon>
    </lineage>
</organism>
<gene>
    <name evidence="1" type="ORF">M9H77_17604</name>
</gene>
<comment type="caution">
    <text evidence="1">The sequence shown here is derived from an EMBL/GenBank/DDBJ whole genome shotgun (WGS) entry which is preliminary data.</text>
</comment>
<proteinExistence type="predicted"/>
<sequence>MQAYSDQLDNPSKNSIGPDNAFLRRWAKINLESFVFSVNLTDVYFTMPSHKASRNMLLRFEEEIKEMRENISAEIARLKEMIVQNTSTPSNSTHFNEHVPIRDKHKSFRYMTVERLLLTMKHFIFLYIVRQCVINHSLVVAKGVVRSVDPFRHVREEELGECWSKVHANIPLK</sequence>
<evidence type="ECO:0000313" key="1">
    <source>
        <dbReference type="EMBL" id="KAI5667751.1"/>
    </source>
</evidence>